<protein>
    <submittedName>
        <fullName evidence="1">Uncharacterized protein</fullName>
    </submittedName>
</protein>
<dbReference type="EMBL" id="CP053892">
    <property type="protein sequence ID" value="QKG27265.1"/>
    <property type="molecule type" value="Genomic_DNA"/>
</dbReference>
<proteinExistence type="predicted"/>
<sequence length="56" mass="6200">MLYDRGGDRRPEMIVTEASTRADYGPFTDAARGRIDLARIEVSAILPLLDPVPRKG</sequence>
<keyword evidence="2" id="KW-1185">Reference proteome</keyword>
<reference evidence="1 2" key="1">
    <citation type="submission" date="2020-05" db="EMBL/GenBank/DDBJ databases">
        <title>Actinomadura verrucosospora NRRL-B18236 (PFL_A860) Genome sequencing and assembly.</title>
        <authorList>
            <person name="Samborskyy M."/>
        </authorList>
    </citation>
    <scope>NUCLEOTIDE SEQUENCE [LARGE SCALE GENOMIC DNA]</scope>
    <source>
        <strain evidence="1 2">NRRL:B18236</strain>
    </source>
</reference>
<name>A0A7D4ABY0_ACTVE</name>
<organism evidence="1 2">
    <name type="scientific">Actinomadura verrucosospora</name>
    <dbReference type="NCBI Taxonomy" id="46165"/>
    <lineage>
        <taxon>Bacteria</taxon>
        <taxon>Bacillati</taxon>
        <taxon>Actinomycetota</taxon>
        <taxon>Actinomycetes</taxon>
        <taxon>Streptosporangiales</taxon>
        <taxon>Thermomonosporaceae</taxon>
        <taxon>Actinomadura</taxon>
    </lineage>
</organism>
<evidence type="ECO:0000313" key="1">
    <source>
        <dbReference type="EMBL" id="QKG27265.1"/>
    </source>
</evidence>
<dbReference type="RefSeq" id="WP_216858173.1">
    <property type="nucleotide sequence ID" value="NZ_CP053892.1"/>
</dbReference>
<dbReference type="Proteomes" id="UP000501240">
    <property type="component" value="Chromosome"/>
</dbReference>
<evidence type="ECO:0000313" key="2">
    <source>
        <dbReference type="Proteomes" id="UP000501240"/>
    </source>
</evidence>
<gene>
    <name evidence="1" type="ORF">ACTIVE_8918</name>
</gene>
<accession>A0A7D4ABY0</accession>
<dbReference type="AlphaFoldDB" id="A0A7D4ABY0"/>